<gene>
    <name evidence="5" type="ORF">C0J50_10654</name>
</gene>
<sequence length="212" mass="23958">MEKELMMLDQKEQAEFLWTFGDFREFTLLLYYTTVLWMMDLYEAFLRFGTVPTAQVMMENGRSKGIGYLTFSSADEAGVAILEMNGRVLGSRTVYLSPSQTTQGRSHGMKVETISPSKPCPDPRPNANKNIHPQSDLFLPYGNITSAKVVLHNGRSKGFGFVRYSSLNEDTIRIKAELNGKLVIVLSLCKDGQICSWYQTPRTAMQLHEARP</sequence>
<name>A0AAD5B332_SILAS</name>
<dbReference type="Gene3D" id="3.30.70.330">
    <property type="match status" value="2"/>
</dbReference>
<evidence type="ECO:0000256" key="1">
    <source>
        <dbReference type="ARBA" id="ARBA00022884"/>
    </source>
</evidence>
<proteinExistence type="predicted"/>
<organism evidence="5 6">
    <name type="scientific">Silurus asotus</name>
    <name type="common">Amur catfish</name>
    <name type="synonym">Parasilurus asotus</name>
    <dbReference type="NCBI Taxonomy" id="30991"/>
    <lineage>
        <taxon>Eukaryota</taxon>
        <taxon>Metazoa</taxon>
        <taxon>Chordata</taxon>
        <taxon>Craniata</taxon>
        <taxon>Vertebrata</taxon>
        <taxon>Euteleostomi</taxon>
        <taxon>Actinopterygii</taxon>
        <taxon>Neopterygii</taxon>
        <taxon>Teleostei</taxon>
        <taxon>Ostariophysi</taxon>
        <taxon>Siluriformes</taxon>
        <taxon>Siluridae</taxon>
        <taxon>Silurus</taxon>
    </lineage>
</organism>
<comment type="caution">
    <text evidence="5">The sequence shown here is derived from an EMBL/GenBank/DDBJ whole genome shotgun (WGS) entry which is preliminary data.</text>
</comment>
<dbReference type="Pfam" id="PF00076">
    <property type="entry name" value="RRM_1"/>
    <property type="match status" value="2"/>
</dbReference>
<evidence type="ECO:0000256" key="3">
    <source>
        <dbReference type="SAM" id="MobiDB-lite"/>
    </source>
</evidence>
<keyword evidence="1 2" id="KW-0694">RNA-binding</keyword>
<evidence type="ECO:0000259" key="4">
    <source>
        <dbReference type="PROSITE" id="PS50102"/>
    </source>
</evidence>
<dbReference type="InterPro" id="IPR052462">
    <property type="entry name" value="SLIRP/GR-RBP-like"/>
</dbReference>
<reference evidence="5" key="1">
    <citation type="submission" date="2018-07" db="EMBL/GenBank/DDBJ databases">
        <title>Comparative genomics of catfishes provides insights into carnivory and benthic adaptation.</title>
        <authorList>
            <person name="Zhang Y."/>
            <person name="Wang D."/>
            <person name="Peng Z."/>
            <person name="Zheng S."/>
            <person name="Shao F."/>
            <person name="Tao W."/>
        </authorList>
    </citation>
    <scope>NUCLEOTIDE SEQUENCE</scope>
    <source>
        <strain evidence="5">Chongqing</strain>
    </source>
</reference>
<protein>
    <submittedName>
        <fullName evidence="5">Polyadenylate-binding protein 4 isoform X1</fullName>
    </submittedName>
</protein>
<evidence type="ECO:0000256" key="2">
    <source>
        <dbReference type="PROSITE-ProRule" id="PRU00176"/>
    </source>
</evidence>
<dbReference type="PANTHER" id="PTHR48027">
    <property type="entry name" value="HETEROGENEOUS NUCLEAR RIBONUCLEOPROTEIN 87F-RELATED"/>
    <property type="match status" value="1"/>
</dbReference>
<dbReference type="InterPro" id="IPR012677">
    <property type="entry name" value="Nucleotide-bd_a/b_plait_sf"/>
</dbReference>
<dbReference type="AlphaFoldDB" id="A0AAD5B332"/>
<dbReference type="GO" id="GO:0003723">
    <property type="term" value="F:RNA binding"/>
    <property type="evidence" value="ECO:0007669"/>
    <property type="project" value="UniProtKB-UniRule"/>
</dbReference>
<evidence type="ECO:0000313" key="5">
    <source>
        <dbReference type="EMBL" id="KAI5627829.1"/>
    </source>
</evidence>
<dbReference type="SUPFAM" id="SSF54928">
    <property type="entry name" value="RNA-binding domain, RBD"/>
    <property type="match status" value="2"/>
</dbReference>
<dbReference type="Proteomes" id="UP001205998">
    <property type="component" value="Unassembled WGS sequence"/>
</dbReference>
<dbReference type="InterPro" id="IPR035979">
    <property type="entry name" value="RBD_domain_sf"/>
</dbReference>
<accession>A0AAD5B332</accession>
<feature type="domain" description="RRM" evidence="4">
    <location>
        <begin position="136"/>
        <end position="193"/>
    </location>
</feature>
<evidence type="ECO:0000313" key="6">
    <source>
        <dbReference type="Proteomes" id="UP001205998"/>
    </source>
</evidence>
<feature type="region of interest" description="Disordered" evidence="3">
    <location>
        <begin position="98"/>
        <end position="120"/>
    </location>
</feature>
<keyword evidence="6" id="KW-1185">Reference proteome</keyword>
<dbReference type="EMBL" id="MU548703">
    <property type="protein sequence ID" value="KAI5627829.1"/>
    <property type="molecule type" value="Genomic_DNA"/>
</dbReference>
<dbReference type="SMART" id="SM00360">
    <property type="entry name" value="RRM"/>
    <property type="match status" value="2"/>
</dbReference>
<feature type="domain" description="RRM" evidence="4">
    <location>
        <begin position="40"/>
        <end position="101"/>
    </location>
</feature>
<dbReference type="InterPro" id="IPR000504">
    <property type="entry name" value="RRM_dom"/>
</dbReference>
<dbReference type="PROSITE" id="PS50102">
    <property type="entry name" value="RRM"/>
    <property type="match status" value="2"/>
</dbReference>